<dbReference type="OrthoDB" id="354304at2759"/>
<dbReference type="CDD" id="cd07067">
    <property type="entry name" value="HP_PGM_like"/>
    <property type="match status" value="1"/>
</dbReference>
<feature type="active site" description="Proton donor/acceptor" evidence="2">
    <location>
        <position position="85"/>
    </location>
</feature>
<feature type="active site" description="Tele-phosphohistidine intermediate" evidence="2">
    <location>
        <position position="9"/>
    </location>
</feature>
<gene>
    <name evidence="4" type="ORF">FISHEDRAFT_74699</name>
</gene>
<name>A0A0D7A9Q6_9AGAR</name>
<dbReference type="GO" id="GO:0043456">
    <property type="term" value="P:regulation of pentose-phosphate shunt"/>
    <property type="evidence" value="ECO:0007669"/>
    <property type="project" value="TreeGrafter"/>
</dbReference>
<feature type="binding site" evidence="3">
    <location>
        <begin position="8"/>
        <end position="15"/>
    </location>
    <ligand>
        <name>substrate</name>
    </ligand>
</feature>
<dbReference type="SMART" id="SM00855">
    <property type="entry name" value="PGAM"/>
    <property type="match status" value="1"/>
</dbReference>
<dbReference type="Gene3D" id="3.40.50.1240">
    <property type="entry name" value="Phosphoglycerate mutase-like"/>
    <property type="match status" value="1"/>
</dbReference>
<protein>
    <submittedName>
        <fullName evidence="4">Phosphoglycerate mutase-like protein</fullName>
    </submittedName>
</protein>
<sequence length="263" mass="28751">MLTITFIRHGQSEDNLKAIWAGWKDTPLSELGREQAEALSHSTALHNPPITAIYSSPLLRAYQTALAVQSKISDIPITQDPNLREHYFGIAEGHIWTPELPSGMSLREAYAQGMFPIPQGRDGAFPEGESFNDLARRAQVAIRERLLPHLNVGADQHVAVTSHGHCISELVAAMLRLDPDMSHSTGEAYQGLLNTAWTRLEVSVKENDLPVDPASPPPLKVRITHSNQADHLRGVPADVTQNPAEEGAPAEAIAFFGGQTRQN</sequence>
<dbReference type="GO" id="GO:0004331">
    <property type="term" value="F:fructose-2,6-bisphosphate 2-phosphatase activity"/>
    <property type="evidence" value="ECO:0007669"/>
    <property type="project" value="TreeGrafter"/>
</dbReference>
<evidence type="ECO:0000256" key="2">
    <source>
        <dbReference type="PIRSR" id="PIRSR613078-1"/>
    </source>
</evidence>
<dbReference type="PANTHER" id="PTHR46517:SF1">
    <property type="entry name" value="FRUCTOSE-2,6-BISPHOSPHATASE TIGAR"/>
    <property type="match status" value="1"/>
</dbReference>
<keyword evidence="5" id="KW-1185">Reference proteome</keyword>
<feature type="binding site" evidence="3">
    <location>
        <position position="60"/>
    </location>
    <ligand>
        <name>substrate</name>
    </ligand>
</feature>
<accession>A0A0D7A9Q6</accession>
<dbReference type="Pfam" id="PF00300">
    <property type="entry name" value="His_Phos_1"/>
    <property type="match status" value="1"/>
</dbReference>
<dbReference type="InterPro" id="IPR029033">
    <property type="entry name" value="His_PPase_superfam"/>
</dbReference>
<organism evidence="4 5">
    <name type="scientific">Fistulina hepatica ATCC 64428</name>
    <dbReference type="NCBI Taxonomy" id="1128425"/>
    <lineage>
        <taxon>Eukaryota</taxon>
        <taxon>Fungi</taxon>
        <taxon>Dikarya</taxon>
        <taxon>Basidiomycota</taxon>
        <taxon>Agaricomycotina</taxon>
        <taxon>Agaricomycetes</taxon>
        <taxon>Agaricomycetidae</taxon>
        <taxon>Agaricales</taxon>
        <taxon>Fistulinaceae</taxon>
        <taxon>Fistulina</taxon>
    </lineage>
</organism>
<reference evidence="4 5" key="1">
    <citation type="journal article" date="2015" name="Fungal Genet. Biol.">
        <title>Evolution of novel wood decay mechanisms in Agaricales revealed by the genome sequences of Fistulina hepatica and Cylindrobasidium torrendii.</title>
        <authorList>
            <person name="Floudas D."/>
            <person name="Held B.W."/>
            <person name="Riley R."/>
            <person name="Nagy L.G."/>
            <person name="Koehler G."/>
            <person name="Ransdell A.S."/>
            <person name="Younus H."/>
            <person name="Chow J."/>
            <person name="Chiniquy J."/>
            <person name="Lipzen A."/>
            <person name="Tritt A."/>
            <person name="Sun H."/>
            <person name="Haridas S."/>
            <person name="LaButti K."/>
            <person name="Ohm R.A."/>
            <person name="Kues U."/>
            <person name="Blanchette R.A."/>
            <person name="Grigoriev I.V."/>
            <person name="Minto R.E."/>
            <person name="Hibbett D.S."/>
        </authorList>
    </citation>
    <scope>NUCLEOTIDE SEQUENCE [LARGE SCALE GENOMIC DNA]</scope>
    <source>
        <strain evidence="4 5">ATCC 64428</strain>
    </source>
</reference>
<evidence type="ECO:0000256" key="1">
    <source>
        <dbReference type="ARBA" id="ARBA00022801"/>
    </source>
</evidence>
<dbReference type="SUPFAM" id="SSF53254">
    <property type="entry name" value="Phosphoglycerate mutase-like"/>
    <property type="match status" value="1"/>
</dbReference>
<dbReference type="Proteomes" id="UP000054144">
    <property type="component" value="Unassembled WGS sequence"/>
</dbReference>
<dbReference type="InterPro" id="IPR013078">
    <property type="entry name" value="His_Pase_superF_clade-1"/>
</dbReference>
<dbReference type="GO" id="GO:0005829">
    <property type="term" value="C:cytosol"/>
    <property type="evidence" value="ECO:0007669"/>
    <property type="project" value="TreeGrafter"/>
</dbReference>
<keyword evidence="1" id="KW-0378">Hydrolase</keyword>
<evidence type="ECO:0000313" key="5">
    <source>
        <dbReference type="Proteomes" id="UP000054144"/>
    </source>
</evidence>
<evidence type="ECO:0000256" key="3">
    <source>
        <dbReference type="PIRSR" id="PIRSR613078-2"/>
    </source>
</evidence>
<evidence type="ECO:0000313" key="4">
    <source>
        <dbReference type="EMBL" id="KIY47400.1"/>
    </source>
</evidence>
<dbReference type="AlphaFoldDB" id="A0A0D7A9Q6"/>
<proteinExistence type="predicted"/>
<dbReference type="PANTHER" id="PTHR46517">
    <property type="entry name" value="FRUCTOSE-2,6-BISPHOSPHATASE TIGAR"/>
    <property type="match status" value="1"/>
</dbReference>
<dbReference type="InterPro" id="IPR051695">
    <property type="entry name" value="Phosphoglycerate_Mutase"/>
</dbReference>
<dbReference type="EMBL" id="KN881942">
    <property type="protein sequence ID" value="KIY47400.1"/>
    <property type="molecule type" value="Genomic_DNA"/>
</dbReference>
<dbReference type="GO" id="GO:0045820">
    <property type="term" value="P:negative regulation of glycolytic process"/>
    <property type="evidence" value="ECO:0007669"/>
    <property type="project" value="TreeGrafter"/>
</dbReference>